<reference evidence="2 3" key="1">
    <citation type="submission" date="2015-04" db="EMBL/GenBank/DDBJ databases">
        <title>Complete genome sequence of Schizopora paradoxa KUC8140, a cosmopolitan wood degrader in East Asia.</title>
        <authorList>
            <consortium name="DOE Joint Genome Institute"/>
            <person name="Min B."/>
            <person name="Park H."/>
            <person name="Jang Y."/>
            <person name="Kim J.-J."/>
            <person name="Kim K.H."/>
            <person name="Pangilinan J."/>
            <person name="Lipzen A."/>
            <person name="Riley R."/>
            <person name="Grigoriev I.V."/>
            <person name="Spatafora J.W."/>
            <person name="Choi I.-G."/>
        </authorList>
    </citation>
    <scope>NUCLEOTIDE SEQUENCE [LARGE SCALE GENOMIC DNA]</scope>
    <source>
        <strain evidence="2 3">KUC8140</strain>
    </source>
</reference>
<name>A0A0H2RIK7_9AGAM</name>
<feature type="compositionally biased region" description="Polar residues" evidence="1">
    <location>
        <begin position="176"/>
        <end position="190"/>
    </location>
</feature>
<accession>A0A0H2RIK7</accession>
<sequence length="190" mass="21508">MVEQQARSGRATALSIRPRFEKEFGSERARTTSRLDDKPIVYRYGGVMSSEERLLAFEPLNPCCYHAGRHVGQSGQAGAVVRGYSFLSFHPLVLVLRKTVKMPPKTCVLYSLLRLLRLKDRSRTSIGVAATNRHASGLQYFRKRLMAIKEERERDGSLRACQEHDTMVERTAPLKNLNTPQTRSTSTGLR</sequence>
<dbReference type="Proteomes" id="UP000053477">
    <property type="component" value="Unassembled WGS sequence"/>
</dbReference>
<keyword evidence="3" id="KW-1185">Reference proteome</keyword>
<dbReference type="AlphaFoldDB" id="A0A0H2RIK7"/>
<gene>
    <name evidence="2" type="ORF">SCHPADRAFT_452177</name>
</gene>
<evidence type="ECO:0000313" key="2">
    <source>
        <dbReference type="EMBL" id="KLO11840.1"/>
    </source>
</evidence>
<protein>
    <submittedName>
        <fullName evidence="2">Uncharacterized protein</fullName>
    </submittedName>
</protein>
<evidence type="ECO:0000256" key="1">
    <source>
        <dbReference type="SAM" id="MobiDB-lite"/>
    </source>
</evidence>
<proteinExistence type="predicted"/>
<evidence type="ECO:0000313" key="3">
    <source>
        <dbReference type="Proteomes" id="UP000053477"/>
    </source>
</evidence>
<organism evidence="2 3">
    <name type="scientific">Schizopora paradoxa</name>
    <dbReference type="NCBI Taxonomy" id="27342"/>
    <lineage>
        <taxon>Eukaryota</taxon>
        <taxon>Fungi</taxon>
        <taxon>Dikarya</taxon>
        <taxon>Basidiomycota</taxon>
        <taxon>Agaricomycotina</taxon>
        <taxon>Agaricomycetes</taxon>
        <taxon>Hymenochaetales</taxon>
        <taxon>Schizoporaceae</taxon>
        <taxon>Schizopora</taxon>
    </lineage>
</organism>
<feature type="region of interest" description="Disordered" evidence="1">
    <location>
        <begin position="169"/>
        <end position="190"/>
    </location>
</feature>
<dbReference type="EMBL" id="KQ085991">
    <property type="protein sequence ID" value="KLO11840.1"/>
    <property type="molecule type" value="Genomic_DNA"/>
</dbReference>
<dbReference type="InParanoid" id="A0A0H2RIK7"/>